<protein>
    <submittedName>
        <fullName evidence="9">Fungal_trans domain-containing protein</fullName>
    </submittedName>
</protein>
<dbReference type="CDD" id="cd12148">
    <property type="entry name" value="fungal_TF_MHR"/>
    <property type="match status" value="1"/>
</dbReference>
<dbReference type="GO" id="GO:0006351">
    <property type="term" value="P:DNA-templated transcription"/>
    <property type="evidence" value="ECO:0007669"/>
    <property type="project" value="InterPro"/>
</dbReference>
<dbReference type="InterPro" id="IPR001138">
    <property type="entry name" value="Zn2Cys6_DnaBD"/>
</dbReference>
<dbReference type="CDD" id="cd00067">
    <property type="entry name" value="GAL4"/>
    <property type="match status" value="1"/>
</dbReference>
<keyword evidence="5" id="KW-0804">Transcription</keyword>
<dbReference type="InterPro" id="IPR036864">
    <property type="entry name" value="Zn2-C6_fun-type_DNA-bd_sf"/>
</dbReference>
<keyword evidence="4" id="KW-0238">DNA-binding</keyword>
<evidence type="ECO:0000256" key="5">
    <source>
        <dbReference type="ARBA" id="ARBA00023163"/>
    </source>
</evidence>
<proteinExistence type="predicted"/>
<keyword evidence="6" id="KW-0539">Nucleus</keyword>
<dbReference type="GO" id="GO:0000981">
    <property type="term" value="F:DNA-binding transcription factor activity, RNA polymerase II-specific"/>
    <property type="evidence" value="ECO:0007669"/>
    <property type="project" value="InterPro"/>
</dbReference>
<dbReference type="SMART" id="SM00906">
    <property type="entry name" value="Fungal_trans"/>
    <property type="match status" value="1"/>
</dbReference>
<organism evidence="9 10">
    <name type="scientific">Trichoderma simmonsii</name>
    <dbReference type="NCBI Taxonomy" id="1491479"/>
    <lineage>
        <taxon>Eukaryota</taxon>
        <taxon>Fungi</taxon>
        <taxon>Dikarya</taxon>
        <taxon>Ascomycota</taxon>
        <taxon>Pezizomycotina</taxon>
        <taxon>Sordariomycetes</taxon>
        <taxon>Hypocreomycetidae</taxon>
        <taxon>Hypocreales</taxon>
        <taxon>Hypocreaceae</taxon>
        <taxon>Trichoderma</taxon>
    </lineage>
</organism>
<dbReference type="SUPFAM" id="SSF57701">
    <property type="entry name" value="Zn2/Cys6 DNA-binding domain"/>
    <property type="match status" value="1"/>
</dbReference>
<comment type="subcellular location">
    <subcellularLocation>
        <location evidence="1">Nucleus</location>
    </subcellularLocation>
</comment>
<keyword evidence="2" id="KW-0479">Metal-binding</keyword>
<evidence type="ECO:0000259" key="8">
    <source>
        <dbReference type="SMART" id="SM00906"/>
    </source>
</evidence>
<dbReference type="InterPro" id="IPR050987">
    <property type="entry name" value="AtrR-like"/>
</dbReference>
<evidence type="ECO:0000256" key="6">
    <source>
        <dbReference type="ARBA" id="ARBA00023242"/>
    </source>
</evidence>
<dbReference type="EMBL" id="CP075867">
    <property type="protein sequence ID" value="QYT00574.1"/>
    <property type="molecule type" value="Genomic_DNA"/>
</dbReference>
<dbReference type="GO" id="GO:0003677">
    <property type="term" value="F:DNA binding"/>
    <property type="evidence" value="ECO:0007669"/>
    <property type="project" value="UniProtKB-KW"/>
</dbReference>
<feature type="signal peptide" evidence="7">
    <location>
        <begin position="1"/>
        <end position="27"/>
    </location>
</feature>
<keyword evidence="7" id="KW-0732">Signal</keyword>
<gene>
    <name evidence="9" type="ORF">H0G86_007654</name>
</gene>
<dbReference type="PANTHER" id="PTHR46910:SF37">
    <property type="entry name" value="ZN(II)2CYS6 TRANSCRIPTION FACTOR (EUROFUNG)"/>
    <property type="match status" value="1"/>
</dbReference>
<accession>A0A8G0LFW2</accession>
<dbReference type="GO" id="GO:0008270">
    <property type="term" value="F:zinc ion binding"/>
    <property type="evidence" value="ECO:0007669"/>
    <property type="project" value="InterPro"/>
</dbReference>
<dbReference type="InterPro" id="IPR007219">
    <property type="entry name" value="XnlR_reg_dom"/>
</dbReference>
<evidence type="ECO:0000256" key="1">
    <source>
        <dbReference type="ARBA" id="ARBA00004123"/>
    </source>
</evidence>
<feature type="chain" id="PRO_5034345737" evidence="7">
    <location>
        <begin position="28"/>
        <end position="711"/>
    </location>
</feature>
<dbReference type="Pfam" id="PF04082">
    <property type="entry name" value="Fungal_trans"/>
    <property type="match status" value="1"/>
</dbReference>
<dbReference type="AlphaFoldDB" id="A0A8G0LFW2"/>
<evidence type="ECO:0000313" key="9">
    <source>
        <dbReference type="EMBL" id="QYT00574.1"/>
    </source>
</evidence>
<dbReference type="PANTHER" id="PTHR46910">
    <property type="entry name" value="TRANSCRIPTION FACTOR PDR1"/>
    <property type="match status" value="1"/>
</dbReference>
<dbReference type="GO" id="GO:0005634">
    <property type="term" value="C:nucleus"/>
    <property type="evidence" value="ECO:0007669"/>
    <property type="project" value="UniProtKB-SubCell"/>
</dbReference>
<feature type="domain" description="Xylanolytic transcriptional activator regulatory" evidence="8">
    <location>
        <begin position="371"/>
        <end position="447"/>
    </location>
</feature>
<evidence type="ECO:0000256" key="4">
    <source>
        <dbReference type="ARBA" id="ARBA00023125"/>
    </source>
</evidence>
<evidence type="ECO:0000313" key="10">
    <source>
        <dbReference type="Proteomes" id="UP000826661"/>
    </source>
</evidence>
<evidence type="ECO:0000256" key="3">
    <source>
        <dbReference type="ARBA" id="ARBA00023015"/>
    </source>
</evidence>
<reference evidence="9 10" key="1">
    <citation type="journal article" date="2021" name="BMC Genomics">
        <title>Telomere-to-telomere genome assembly of asparaginase-producing Trichoderma simmonsii.</title>
        <authorList>
            <person name="Chung D."/>
            <person name="Kwon Y.M."/>
            <person name="Yang Y."/>
        </authorList>
    </citation>
    <scope>NUCLEOTIDE SEQUENCE [LARGE SCALE GENOMIC DNA]</scope>
    <source>
        <strain evidence="9 10">GH-Sj1</strain>
    </source>
</reference>
<dbReference type="Gene3D" id="4.10.240.10">
    <property type="entry name" value="Zn(2)-C6 fungal-type DNA-binding domain"/>
    <property type="match status" value="1"/>
</dbReference>
<name>A0A8G0LFW2_9HYPO</name>
<keyword evidence="10" id="KW-1185">Reference proteome</keyword>
<keyword evidence="3" id="KW-0805">Transcription regulation</keyword>
<dbReference type="Proteomes" id="UP000826661">
    <property type="component" value="Chromosome IV"/>
</dbReference>
<evidence type="ECO:0000256" key="2">
    <source>
        <dbReference type="ARBA" id="ARBA00022723"/>
    </source>
</evidence>
<sequence>MTSWPISQAPFTFNLLLVSTLAHQSGAVFCQSLAIVPLPVTTVSIMPPIRACDVCFKRKIECCRPGPSLPCNWCSHQKLACTVTREKRTTSVNRIKRVDANKLLDRIKHLEDALAQANALQHLHTSERSRGHGDSRLSSIVEDNFSETQSVENYSREQPFRYSAPAEQNSPSFEGGIHAHIVLIARLFGRNWYHRGMPIISENGLDWIASRTDQDTTTLKSYLPRGGSGQASWSFSALQIHDQIGEPWDLPDRDLIHKSFGSLSSPYFLILFPLLDKVLLKETISTAYQFFQGVHASHTNVAARACLWAAFAVLAHMRVSEQFSATFGSEMCATRAQWFLGLLNGPADLTTLQALMLLHKYRTAVGQYSSAEALYSTACRMVCELDGHLQCPTDHENSHLGRRQDHIRKLFWLCYISDKDLALLSGLPPILANEYCDLGVLHNEHLNHNAFLQPPNAPTDTDNIGTIAWNRAIPFLPGDPHLGLLKERIFRLLYSPSALKIIDSELLTRIRQLDDELESWRLSVPPTLRPKLSILPGHGVPPPPNFLTYLRSIQLQLEYHYLLTIIHTPVRRFGAAQGAETSPPEDLHSAMHSSIDLSLEASRSTFNLLNEPIVMLKQETFWHAIIYPLVAAMSLFVNILIHPVGAQAIADVKSLALASKVVDRQRTQTVTDYEAKHNEQAGNFVTELLKLANGAILKANGASALDRLPTE</sequence>
<evidence type="ECO:0000256" key="7">
    <source>
        <dbReference type="SAM" id="SignalP"/>
    </source>
</evidence>